<feature type="compositionally biased region" description="Polar residues" evidence="1">
    <location>
        <begin position="413"/>
        <end position="429"/>
    </location>
</feature>
<feature type="region of interest" description="Disordered" evidence="1">
    <location>
        <begin position="376"/>
        <end position="436"/>
    </location>
</feature>
<comment type="caution">
    <text evidence="3">The sequence shown here is derived from an EMBL/GenBank/DDBJ whole genome shotgun (WGS) entry which is preliminary data.</text>
</comment>
<keyword evidence="2" id="KW-0472">Membrane</keyword>
<evidence type="ECO:0000256" key="2">
    <source>
        <dbReference type="SAM" id="Phobius"/>
    </source>
</evidence>
<sequence>MVTDPRQTVKAASARSWNWVKDKTFNPLPFYRRSWELLRQDPWVFAWKMLADLLGRAASLALMGVLIAIVSLDLQHFSALGGTFNAWLARLSHVATSPSFLAGLTGAIFCVSLISSAIHALVTGGIWGLLAAGLRDDPIETLRTFWRAALLRFPDVFALFLLRFSVRLVTFCLALAAAVALIRAGQSPDFVALSPLTRALLITLPLSFLISWFALTRLVLEVIGAPMFIDNLGLGEAVLEGASFVLENFWAMYRLFIYALGLLLVPLGMYWIVLMIQNLGLAWPALTPALALLRFAGELLMWAAISALGVLFYGAVFAFYRKDDASVEEEARLSGAHPTLSASNDGPGPFVQGVGLSGLLPDDSPHRFPLDELLPELTTSDDAPPSKDTPEQPLPPRDEDSPPLLRDDAGEETPTSSDESTPENQSDGGSDQKEGH</sequence>
<keyword evidence="4" id="KW-1185">Reference proteome</keyword>
<evidence type="ECO:0000313" key="4">
    <source>
        <dbReference type="Proteomes" id="UP000249169"/>
    </source>
</evidence>
<reference evidence="3 4" key="1">
    <citation type="submission" date="2018-05" db="EMBL/GenBank/DDBJ databases">
        <title>Lujinxingia marina gen. nov. sp. nov., a new facultative anaerobic member of the class Deltaproteobacteria, and proposal of Lujinxingaceae fam. nov.</title>
        <authorList>
            <person name="Li C.-M."/>
        </authorList>
    </citation>
    <scope>NUCLEOTIDE SEQUENCE [LARGE SCALE GENOMIC DNA]</scope>
    <source>
        <strain evidence="3 4">B210</strain>
    </source>
</reference>
<feature type="transmembrane region" description="Helical" evidence="2">
    <location>
        <begin position="299"/>
        <end position="320"/>
    </location>
</feature>
<feature type="transmembrane region" description="Helical" evidence="2">
    <location>
        <begin position="57"/>
        <end position="79"/>
    </location>
</feature>
<dbReference type="Proteomes" id="UP000249169">
    <property type="component" value="Unassembled WGS sequence"/>
</dbReference>
<keyword evidence="2" id="KW-1133">Transmembrane helix</keyword>
<evidence type="ECO:0008006" key="5">
    <source>
        <dbReference type="Google" id="ProtNLM"/>
    </source>
</evidence>
<dbReference type="EMBL" id="QHKO01000002">
    <property type="protein sequence ID" value="RAL23686.1"/>
    <property type="molecule type" value="Genomic_DNA"/>
</dbReference>
<organism evidence="3 4">
    <name type="scientific">Lujinxingia litoralis</name>
    <dbReference type="NCBI Taxonomy" id="2211119"/>
    <lineage>
        <taxon>Bacteria</taxon>
        <taxon>Deltaproteobacteria</taxon>
        <taxon>Bradymonadales</taxon>
        <taxon>Lujinxingiaceae</taxon>
        <taxon>Lujinxingia</taxon>
    </lineage>
</organism>
<feature type="transmembrane region" description="Helical" evidence="2">
    <location>
        <begin position="199"/>
        <end position="220"/>
    </location>
</feature>
<feature type="transmembrane region" description="Helical" evidence="2">
    <location>
        <begin position="255"/>
        <end position="279"/>
    </location>
</feature>
<name>A0A328C8L3_9DELT</name>
<dbReference type="OrthoDB" id="5499900at2"/>
<feature type="compositionally biased region" description="Basic and acidic residues" evidence="1">
    <location>
        <begin position="384"/>
        <end position="408"/>
    </location>
</feature>
<dbReference type="RefSeq" id="WP_111728944.1">
    <property type="nucleotide sequence ID" value="NZ_QHKO01000002.1"/>
</dbReference>
<protein>
    <recommendedName>
        <fullName evidence="5">Glycerophosphoryl diester phosphodiesterase membrane domain-containing protein</fullName>
    </recommendedName>
</protein>
<feature type="transmembrane region" description="Helical" evidence="2">
    <location>
        <begin position="99"/>
        <end position="132"/>
    </location>
</feature>
<feature type="transmembrane region" description="Helical" evidence="2">
    <location>
        <begin position="153"/>
        <end position="179"/>
    </location>
</feature>
<evidence type="ECO:0000313" key="3">
    <source>
        <dbReference type="EMBL" id="RAL23686.1"/>
    </source>
</evidence>
<evidence type="ECO:0000256" key="1">
    <source>
        <dbReference type="SAM" id="MobiDB-lite"/>
    </source>
</evidence>
<keyword evidence="2" id="KW-0812">Transmembrane</keyword>
<accession>A0A328C8L3</accession>
<gene>
    <name evidence="3" type="ORF">DL240_05875</name>
</gene>
<dbReference type="AlphaFoldDB" id="A0A328C8L3"/>
<proteinExistence type="predicted"/>